<feature type="non-terminal residue" evidence="10">
    <location>
        <position position="202"/>
    </location>
</feature>
<dbReference type="OrthoDB" id="5575075at2759"/>
<dbReference type="Proteomes" id="UP000001072">
    <property type="component" value="Unassembled WGS sequence"/>
</dbReference>
<dbReference type="KEGG" id="mlr:MELLADRAFT_29139"/>
<dbReference type="PANTHER" id="PTHR43369">
    <property type="entry name" value="PHOSPHORIBOSYLGLYCINAMIDE FORMYLTRANSFERASE"/>
    <property type="match status" value="1"/>
</dbReference>
<evidence type="ECO:0000256" key="5">
    <source>
        <dbReference type="ARBA" id="ARBA00038440"/>
    </source>
</evidence>
<keyword evidence="11" id="KW-1185">Reference proteome</keyword>
<dbReference type="EC" id="2.1.2.2" evidence="2"/>
<feature type="domain" description="Formyl transferase N-terminal" evidence="9">
    <location>
        <begin position="1"/>
        <end position="190"/>
    </location>
</feature>
<dbReference type="InterPro" id="IPR001555">
    <property type="entry name" value="GART_AS"/>
</dbReference>
<evidence type="ECO:0000313" key="10">
    <source>
        <dbReference type="EMBL" id="EGG06601.1"/>
    </source>
</evidence>
<evidence type="ECO:0000256" key="4">
    <source>
        <dbReference type="ARBA" id="ARBA00022755"/>
    </source>
</evidence>
<dbReference type="InParanoid" id="F4RLU3"/>
<dbReference type="EMBL" id="GL883107">
    <property type="protein sequence ID" value="EGG06601.1"/>
    <property type="molecule type" value="Genomic_DNA"/>
</dbReference>
<keyword evidence="4" id="KW-0658">Purine biosynthesis</keyword>
<dbReference type="FunCoup" id="F4RLU3">
    <property type="interactions" value="274"/>
</dbReference>
<proteinExistence type="inferred from homology"/>
<protein>
    <recommendedName>
        <fullName evidence="2">phosphoribosylglycinamide formyltransferase 1</fullName>
        <ecNumber evidence="2">2.1.2.2</ecNumber>
    </recommendedName>
    <alternativeName>
        <fullName evidence="7">5'-phosphoribosylglycinamide transformylase</fullName>
    </alternativeName>
    <alternativeName>
        <fullName evidence="6">GAR transformylase</fullName>
    </alternativeName>
</protein>
<dbReference type="RefSeq" id="XP_007410041.1">
    <property type="nucleotide sequence ID" value="XM_007409979.1"/>
</dbReference>
<dbReference type="GO" id="GO:0046084">
    <property type="term" value="P:adenine biosynthetic process"/>
    <property type="evidence" value="ECO:0007669"/>
    <property type="project" value="EnsemblFungi"/>
</dbReference>
<evidence type="ECO:0000256" key="3">
    <source>
        <dbReference type="ARBA" id="ARBA00022679"/>
    </source>
</evidence>
<dbReference type="UniPathway" id="UPA00074">
    <property type="reaction ID" value="UER00126"/>
</dbReference>
<dbReference type="GO" id="GO:0004644">
    <property type="term" value="F:phosphoribosylglycinamide formyltransferase activity"/>
    <property type="evidence" value="ECO:0007669"/>
    <property type="project" value="UniProtKB-EC"/>
</dbReference>
<dbReference type="PANTHER" id="PTHR43369:SF2">
    <property type="entry name" value="PHOSPHORIBOSYLGLYCINAMIDE FORMYLTRANSFERASE"/>
    <property type="match status" value="1"/>
</dbReference>
<dbReference type="Pfam" id="PF00551">
    <property type="entry name" value="Formyl_trans_N"/>
    <property type="match status" value="1"/>
</dbReference>
<dbReference type="GeneID" id="18927054"/>
<evidence type="ECO:0000256" key="7">
    <source>
        <dbReference type="ARBA" id="ARBA00041682"/>
    </source>
</evidence>
<dbReference type="STRING" id="747676.F4RLU3"/>
<dbReference type="NCBIfam" id="TIGR00639">
    <property type="entry name" value="PurN"/>
    <property type="match status" value="1"/>
</dbReference>
<evidence type="ECO:0000259" key="9">
    <source>
        <dbReference type="Pfam" id="PF00551"/>
    </source>
</evidence>
<dbReference type="AlphaFoldDB" id="F4RLU3"/>
<dbReference type="InterPro" id="IPR002376">
    <property type="entry name" value="Formyl_transf_N"/>
</dbReference>
<dbReference type="InterPro" id="IPR004607">
    <property type="entry name" value="GART"/>
</dbReference>
<feature type="non-terminal residue" evidence="10">
    <location>
        <position position="1"/>
    </location>
</feature>
<sequence length="202" mass="22087">GTNLQALIDAVPTFKNPHAQIVRVISNTKHAYGLKRAESSTPPIPTTIHSLASFRKTCESNLPETKVRKSYDESLAKVVLEPKPDLIVLAGFMHILSEGFLEALNKVPVINLHPALPGCFDGACAIARAWEAGPDGTGDVSETGVMIHEVIAEVDRGSPVVIRKVELKKQESLAELEERMHKVEHELIVEGTREMLSRIAKS</sequence>
<dbReference type="Gene3D" id="3.40.50.170">
    <property type="entry name" value="Formyl transferase, N-terminal domain"/>
    <property type="match status" value="1"/>
</dbReference>
<dbReference type="InterPro" id="IPR036477">
    <property type="entry name" value="Formyl_transf_N_sf"/>
</dbReference>
<evidence type="ECO:0000256" key="6">
    <source>
        <dbReference type="ARBA" id="ARBA00041324"/>
    </source>
</evidence>
<evidence type="ECO:0000313" key="11">
    <source>
        <dbReference type="Proteomes" id="UP000001072"/>
    </source>
</evidence>
<organism evidence="11">
    <name type="scientific">Melampsora larici-populina (strain 98AG31 / pathotype 3-4-7)</name>
    <name type="common">Poplar leaf rust fungus</name>
    <dbReference type="NCBI Taxonomy" id="747676"/>
    <lineage>
        <taxon>Eukaryota</taxon>
        <taxon>Fungi</taxon>
        <taxon>Dikarya</taxon>
        <taxon>Basidiomycota</taxon>
        <taxon>Pucciniomycotina</taxon>
        <taxon>Pucciniomycetes</taxon>
        <taxon>Pucciniales</taxon>
        <taxon>Melampsoraceae</taxon>
        <taxon>Melampsora</taxon>
    </lineage>
</organism>
<evidence type="ECO:0000256" key="1">
    <source>
        <dbReference type="ARBA" id="ARBA00005054"/>
    </source>
</evidence>
<reference evidence="11" key="1">
    <citation type="journal article" date="2011" name="Proc. Natl. Acad. Sci. U.S.A.">
        <title>Obligate biotrophy features unraveled by the genomic analysis of rust fungi.</title>
        <authorList>
            <person name="Duplessis S."/>
            <person name="Cuomo C.A."/>
            <person name="Lin Y.-C."/>
            <person name="Aerts A."/>
            <person name="Tisserant E."/>
            <person name="Veneault-Fourrey C."/>
            <person name="Joly D.L."/>
            <person name="Hacquard S."/>
            <person name="Amselem J."/>
            <person name="Cantarel B.L."/>
            <person name="Chiu R."/>
            <person name="Coutinho P.M."/>
            <person name="Feau N."/>
            <person name="Field M."/>
            <person name="Frey P."/>
            <person name="Gelhaye E."/>
            <person name="Goldberg J."/>
            <person name="Grabherr M.G."/>
            <person name="Kodira C.D."/>
            <person name="Kohler A."/>
            <person name="Kuees U."/>
            <person name="Lindquist E.A."/>
            <person name="Lucas S.M."/>
            <person name="Mago R."/>
            <person name="Mauceli E."/>
            <person name="Morin E."/>
            <person name="Murat C."/>
            <person name="Pangilinan J.L."/>
            <person name="Park R."/>
            <person name="Pearson M."/>
            <person name="Quesneville H."/>
            <person name="Rouhier N."/>
            <person name="Sakthikumar S."/>
            <person name="Salamov A.A."/>
            <person name="Schmutz J."/>
            <person name="Selles B."/>
            <person name="Shapiro H."/>
            <person name="Tanguay P."/>
            <person name="Tuskan G.A."/>
            <person name="Henrissat B."/>
            <person name="Van de Peer Y."/>
            <person name="Rouze P."/>
            <person name="Ellis J.G."/>
            <person name="Dodds P.N."/>
            <person name="Schein J.E."/>
            <person name="Zhong S."/>
            <person name="Hamelin R.C."/>
            <person name="Grigoriev I.V."/>
            <person name="Szabo L.J."/>
            <person name="Martin F."/>
        </authorList>
    </citation>
    <scope>NUCLEOTIDE SEQUENCE [LARGE SCALE GENOMIC DNA]</scope>
    <source>
        <strain evidence="11">98AG31 / pathotype 3-4-7</strain>
    </source>
</reference>
<dbReference type="GO" id="GO:0005737">
    <property type="term" value="C:cytoplasm"/>
    <property type="evidence" value="ECO:0007669"/>
    <property type="project" value="TreeGrafter"/>
</dbReference>
<dbReference type="SUPFAM" id="SSF53328">
    <property type="entry name" value="Formyltransferase"/>
    <property type="match status" value="1"/>
</dbReference>
<keyword evidence="3" id="KW-0808">Transferase</keyword>
<dbReference type="PROSITE" id="PS00373">
    <property type="entry name" value="GART"/>
    <property type="match status" value="1"/>
</dbReference>
<accession>F4RLU3</accession>
<evidence type="ECO:0000256" key="8">
    <source>
        <dbReference type="ARBA" id="ARBA00047664"/>
    </source>
</evidence>
<dbReference type="eggNOG" id="KOG3076">
    <property type="taxonomic scope" value="Eukaryota"/>
</dbReference>
<evidence type="ECO:0000256" key="2">
    <source>
        <dbReference type="ARBA" id="ARBA00012254"/>
    </source>
</evidence>
<comment type="catalytic activity">
    <reaction evidence="8">
        <text>N(1)-(5-phospho-beta-D-ribosyl)glycinamide + (6R)-10-formyltetrahydrofolate = N(2)-formyl-N(1)-(5-phospho-beta-D-ribosyl)glycinamide + (6S)-5,6,7,8-tetrahydrofolate + H(+)</text>
        <dbReference type="Rhea" id="RHEA:15053"/>
        <dbReference type="ChEBI" id="CHEBI:15378"/>
        <dbReference type="ChEBI" id="CHEBI:57453"/>
        <dbReference type="ChEBI" id="CHEBI:143788"/>
        <dbReference type="ChEBI" id="CHEBI:147286"/>
        <dbReference type="ChEBI" id="CHEBI:195366"/>
        <dbReference type="EC" id="2.1.2.2"/>
    </reaction>
</comment>
<dbReference type="VEuPathDB" id="FungiDB:MELLADRAFT_29139"/>
<comment type="pathway">
    <text evidence="1">Purine metabolism; IMP biosynthesis via de novo pathway; N(2)-formyl-N(1)-(5-phospho-D-ribosyl)glycinamide from N(1)-(5-phospho-D-ribosyl)glycinamide (10-formyl THF route): step 1/1.</text>
</comment>
<name>F4RLU3_MELLP</name>
<dbReference type="HOGENOM" id="CLU_038395_0_1_1"/>
<dbReference type="GO" id="GO:0006189">
    <property type="term" value="P:'de novo' IMP biosynthetic process"/>
    <property type="evidence" value="ECO:0007669"/>
    <property type="project" value="UniProtKB-UniPathway"/>
</dbReference>
<comment type="similarity">
    <text evidence="5">Belongs to the GART family.</text>
</comment>
<gene>
    <name evidence="10" type="ORF">MELLADRAFT_29139</name>
</gene>